<gene>
    <name evidence="1" type="ORF">SCF082_LOCUS19400</name>
</gene>
<evidence type="ECO:0000313" key="1">
    <source>
        <dbReference type="EMBL" id="CAK9030914.1"/>
    </source>
</evidence>
<sequence>MCQWLLVDKRRTPLGSLESHYKSRNWLGQLFETACMGSSQIEEPNAFNMQAMTGSKHRLRWCLEHDASFLLLSSVENGSFFVVSTPQCVRPPHCKPRVMLSSIRAEFARREAINLKVQCKLNQFCAFAKL</sequence>
<comment type="caution">
    <text evidence="1">The sequence shown here is derived from an EMBL/GenBank/DDBJ whole genome shotgun (WGS) entry which is preliminary data.</text>
</comment>
<protein>
    <submittedName>
        <fullName evidence="1">Uncharacterized protein</fullName>
    </submittedName>
</protein>
<accession>A0ABP0KVL9</accession>
<reference evidence="1 2" key="1">
    <citation type="submission" date="2024-02" db="EMBL/GenBank/DDBJ databases">
        <authorList>
            <person name="Chen Y."/>
            <person name="Shah S."/>
            <person name="Dougan E. K."/>
            <person name="Thang M."/>
            <person name="Chan C."/>
        </authorList>
    </citation>
    <scope>NUCLEOTIDE SEQUENCE [LARGE SCALE GENOMIC DNA]</scope>
</reference>
<evidence type="ECO:0000313" key="2">
    <source>
        <dbReference type="Proteomes" id="UP001642464"/>
    </source>
</evidence>
<keyword evidence="2" id="KW-1185">Reference proteome</keyword>
<name>A0ABP0KVL9_9DINO</name>
<organism evidence="1 2">
    <name type="scientific">Durusdinium trenchii</name>
    <dbReference type="NCBI Taxonomy" id="1381693"/>
    <lineage>
        <taxon>Eukaryota</taxon>
        <taxon>Sar</taxon>
        <taxon>Alveolata</taxon>
        <taxon>Dinophyceae</taxon>
        <taxon>Suessiales</taxon>
        <taxon>Symbiodiniaceae</taxon>
        <taxon>Durusdinium</taxon>
    </lineage>
</organism>
<dbReference type="Proteomes" id="UP001642464">
    <property type="component" value="Unassembled WGS sequence"/>
</dbReference>
<proteinExistence type="predicted"/>
<dbReference type="EMBL" id="CAXAMM010013269">
    <property type="protein sequence ID" value="CAK9030914.1"/>
    <property type="molecule type" value="Genomic_DNA"/>
</dbReference>